<accession>A0ABV6UKN7</accession>
<keyword evidence="5" id="KW-1185">Reference proteome</keyword>
<dbReference type="GO" id="GO:0004722">
    <property type="term" value="F:protein serine/threonine phosphatase activity"/>
    <property type="evidence" value="ECO:0007669"/>
    <property type="project" value="UniProtKB-EC"/>
</dbReference>
<feature type="transmembrane region" description="Helical" evidence="2">
    <location>
        <begin position="90"/>
        <end position="109"/>
    </location>
</feature>
<dbReference type="Proteomes" id="UP001592528">
    <property type="component" value="Unassembled WGS sequence"/>
</dbReference>
<dbReference type="InterPro" id="IPR036457">
    <property type="entry name" value="PPM-type-like_dom_sf"/>
</dbReference>
<dbReference type="EC" id="3.1.3.16" evidence="4"/>
<dbReference type="Gene3D" id="3.60.40.10">
    <property type="entry name" value="PPM-type phosphatase domain"/>
    <property type="match status" value="1"/>
</dbReference>
<name>A0ABV6UKN7_9ACTN</name>
<organism evidence="4 5">
    <name type="scientific">Streptacidiphilus cavernicola</name>
    <dbReference type="NCBI Taxonomy" id="3342716"/>
    <lineage>
        <taxon>Bacteria</taxon>
        <taxon>Bacillati</taxon>
        <taxon>Actinomycetota</taxon>
        <taxon>Actinomycetes</taxon>
        <taxon>Kitasatosporales</taxon>
        <taxon>Streptomycetaceae</taxon>
        <taxon>Streptacidiphilus</taxon>
    </lineage>
</organism>
<dbReference type="SUPFAM" id="SSF81606">
    <property type="entry name" value="PP2C-like"/>
    <property type="match status" value="1"/>
</dbReference>
<reference evidence="4 5" key="1">
    <citation type="submission" date="2024-09" db="EMBL/GenBank/DDBJ databases">
        <authorList>
            <person name="Lee S.D."/>
        </authorList>
    </citation>
    <scope>NUCLEOTIDE SEQUENCE [LARGE SCALE GENOMIC DNA]</scope>
    <source>
        <strain evidence="4 5">N1-5</strain>
    </source>
</reference>
<feature type="transmembrane region" description="Helical" evidence="2">
    <location>
        <begin position="65"/>
        <end position="84"/>
    </location>
</feature>
<feature type="transmembrane region" description="Helical" evidence="2">
    <location>
        <begin position="17"/>
        <end position="36"/>
    </location>
</feature>
<evidence type="ECO:0000259" key="3">
    <source>
        <dbReference type="SMART" id="SM00331"/>
    </source>
</evidence>
<dbReference type="InterPro" id="IPR001932">
    <property type="entry name" value="PPM-type_phosphatase-like_dom"/>
</dbReference>
<keyword evidence="2" id="KW-0472">Membrane</keyword>
<dbReference type="PANTHER" id="PTHR43156">
    <property type="entry name" value="STAGE II SPORULATION PROTEIN E-RELATED"/>
    <property type="match status" value="1"/>
</dbReference>
<dbReference type="PANTHER" id="PTHR43156:SF2">
    <property type="entry name" value="STAGE II SPORULATION PROTEIN E"/>
    <property type="match status" value="1"/>
</dbReference>
<dbReference type="Pfam" id="PF07228">
    <property type="entry name" value="SpoIIE"/>
    <property type="match status" value="1"/>
</dbReference>
<evidence type="ECO:0000256" key="1">
    <source>
        <dbReference type="ARBA" id="ARBA00022801"/>
    </source>
</evidence>
<comment type="caution">
    <text evidence="4">The sequence shown here is derived from an EMBL/GenBank/DDBJ whole genome shotgun (WGS) entry which is preliminary data.</text>
</comment>
<keyword evidence="2" id="KW-0812">Transmembrane</keyword>
<feature type="domain" description="PPM-type phosphatase" evidence="3">
    <location>
        <begin position="142"/>
        <end position="365"/>
    </location>
</feature>
<evidence type="ECO:0000313" key="5">
    <source>
        <dbReference type="Proteomes" id="UP001592528"/>
    </source>
</evidence>
<gene>
    <name evidence="4" type="ORF">ACEZDJ_12030</name>
</gene>
<proteinExistence type="predicted"/>
<keyword evidence="2" id="KW-1133">Transmembrane helix</keyword>
<evidence type="ECO:0000256" key="2">
    <source>
        <dbReference type="SAM" id="Phobius"/>
    </source>
</evidence>
<keyword evidence="1 4" id="KW-0378">Hydrolase</keyword>
<protein>
    <submittedName>
        <fullName evidence="4">PP2C family protein-serine/threonine phosphatase</fullName>
        <ecNumber evidence="4">3.1.3.16</ecNumber>
    </submittedName>
</protein>
<dbReference type="SMART" id="SM00331">
    <property type="entry name" value="PP2C_SIG"/>
    <property type="match status" value="1"/>
</dbReference>
<dbReference type="InterPro" id="IPR052016">
    <property type="entry name" value="Bact_Sigma-Reg"/>
</dbReference>
<dbReference type="EMBL" id="JBHEZZ010000005">
    <property type="protein sequence ID" value="MFC1402014.1"/>
    <property type="molecule type" value="Genomic_DNA"/>
</dbReference>
<sequence length="380" mass="40463">MDAPEWFVGWRSWRSRAGLVAIALAVMAVIALADVLSPPDVHLGPLLVVAPAFTASFGGPRLTGFIGLLAVLTLVCIGLARGVLGTENLIVQIGSMVALSALLTVFCRLREHHLGELSRARYVSEATQRVLLPPIPETAGPLRIASWYHAAEAGTRIGGDLFALARTATGTRLIIGDVRGKGLTTLDATAMLLGAFRAAAHREAPLPELVSYLEGSVCWGLGQFTEAEGDVGERFITAVVVDIPDDEQVVHLINCGHPPPLLLGREHPTQLVDDQSSPPLGLGALANTPYEIATFRFGPGELLLLYTDGLIESRDRTGAFYPLPERAERWSAAAPRLFLDALRRDLEAHLDGPPEDDIALIALRRAGSTPGNNPGPGSNS</sequence>
<evidence type="ECO:0000313" key="4">
    <source>
        <dbReference type="EMBL" id="MFC1402014.1"/>
    </source>
</evidence>
<dbReference type="RefSeq" id="WP_051725170.1">
    <property type="nucleotide sequence ID" value="NZ_JBHEZZ010000005.1"/>
</dbReference>